<dbReference type="InterPro" id="IPR001764">
    <property type="entry name" value="Glyco_hydro_3_N"/>
</dbReference>
<dbReference type="InterPro" id="IPR002772">
    <property type="entry name" value="Glyco_hydro_3_C"/>
</dbReference>
<dbReference type="Pfam" id="PF14310">
    <property type="entry name" value="Fn3-like"/>
    <property type="match status" value="1"/>
</dbReference>
<dbReference type="Gene3D" id="3.40.50.1700">
    <property type="entry name" value="Glycoside hydrolase family 3 C-terminal domain"/>
    <property type="match status" value="1"/>
</dbReference>
<evidence type="ECO:0000313" key="6">
    <source>
        <dbReference type="EMBL" id="HIR41755.1"/>
    </source>
</evidence>
<dbReference type="InterPro" id="IPR017853">
    <property type="entry name" value="GH"/>
</dbReference>
<keyword evidence="4" id="KW-0326">Glycosidase</keyword>
<gene>
    <name evidence="6" type="ORF">IAB36_08005</name>
</gene>
<dbReference type="FunFam" id="2.60.40.10:FF:000495">
    <property type="entry name" value="Periplasmic beta-glucosidase"/>
    <property type="match status" value="1"/>
</dbReference>
<dbReference type="Pfam" id="PF01915">
    <property type="entry name" value="Glyco_hydro_3_C"/>
    <property type="match status" value="1"/>
</dbReference>
<dbReference type="InterPro" id="IPR036881">
    <property type="entry name" value="Glyco_hydro_3_C_sf"/>
</dbReference>
<dbReference type="PANTHER" id="PTHR42715:SF10">
    <property type="entry name" value="BETA-GLUCOSIDASE"/>
    <property type="match status" value="1"/>
</dbReference>
<evidence type="ECO:0000256" key="1">
    <source>
        <dbReference type="ARBA" id="ARBA00005336"/>
    </source>
</evidence>
<reference evidence="6" key="1">
    <citation type="submission" date="2020-10" db="EMBL/GenBank/DDBJ databases">
        <authorList>
            <person name="Gilroy R."/>
        </authorList>
    </citation>
    <scope>NUCLEOTIDE SEQUENCE</scope>
    <source>
        <strain evidence="6">CHK184-25365</strain>
    </source>
</reference>
<dbReference type="PANTHER" id="PTHR42715">
    <property type="entry name" value="BETA-GLUCOSIDASE"/>
    <property type="match status" value="1"/>
</dbReference>
<dbReference type="SUPFAM" id="SSF52279">
    <property type="entry name" value="Beta-D-glucan exohydrolase, C-terminal domain"/>
    <property type="match status" value="1"/>
</dbReference>
<dbReference type="InterPro" id="IPR026891">
    <property type="entry name" value="Fn3-like"/>
</dbReference>
<dbReference type="SMART" id="SM01217">
    <property type="entry name" value="Fn3_like"/>
    <property type="match status" value="1"/>
</dbReference>
<keyword evidence="2 4" id="KW-0378">Hydrolase</keyword>
<dbReference type="InterPro" id="IPR050288">
    <property type="entry name" value="Cellulose_deg_GH3"/>
</dbReference>
<evidence type="ECO:0000259" key="5">
    <source>
        <dbReference type="SMART" id="SM01217"/>
    </source>
</evidence>
<name>A0A9D1AKF0_9FIRM</name>
<accession>A0A9D1AKF0</accession>
<dbReference type="SUPFAM" id="SSF51445">
    <property type="entry name" value="(Trans)glycosidases"/>
    <property type="match status" value="1"/>
</dbReference>
<evidence type="ECO:0000313" key="7">
    <source>
        <dbReference type="Proteomes" id="UP000886749"/>
    </source>
</evidence>
<evidence type="ECO:0000256" key="2">
    <source>
        <dbReference type="ARBA" id="ARBA00022801"/>
    </source>
</evidence>
<dbReference type="Gene3D" id="2.60.40.10">
    <property type="entry name" value="Immunoglobulins"/>
    <property type="match status" value="1"/>
</dbReference>
<dbReference type="GO" id="GO:0005975">
    <property type="term" value="P:carbohydrate metabolic process"/>
    <property type="evidence" value="ECO:0007669"/>
    <property type="project" value="InterPro"/>
</dbReference>
<feature type="domain" description="Fibronectin type III-like" evidence="5">
    <location>
        <begin position="580"/>
        <end position="649"/>
    </location>
</feature>
<reference evidence="6" key="2">
    <citation type="journal article" date="2021" name="PeerJ">
        <title>Extensive microbial diversity within the chicken gut microbiome revealed by metagenomics and culture.</title>
        <authorList>
            <person name="Gilroy R."/>
            <person name="Ravi A."/>
            <person name="Getino M."/>
            <person name="Pursley I."/>
            <person name="Horton D.L."/>
            <person name="Alikhan N.F."/>
            <person name="Baker D."/>
            <person name="Gharbi K."/>
            <person name="Hall N."/>
            <person name="Watson M."/>
            <person name="Adriaenssens E.M."/>
            <person name="Foster-Nyarko E."/>
            <person name="Jarju S."/>
            <person name="Secka A."/>
            <person name="Antonio M."/>
            <person name="Oren A."/>
            <person name="Chaudhuri R.R."/>
            <person name="La Ragione R."/>
            <person name="Hildebrand F."/>
            <person name="Pallen M.J."/>
        </authorList>
    </citation>
    <scope>NUCLEOTIDE SEQUENCE</scope>
    <source>
        <strain evidence="6">CHK184-25365</strain>
    </source>
</reference>
<comment type="caution">
    <text evidence="6">The sequence shown here is derived from an EMBL/GenBank/DDBJ whole genome shotgun (WGS) entry which is preliminary data.</text>
</comment>
<dbReference type="Gene3D" id="3.20.20.300">
    <property type="entry name" value="Glycoside hydrolase, family 3, N-terminal domain"/>
    <property type="match status" value="1"/>
</dbReference>
<evidence type="ECO:0000256" key="3">
    <source>
        <dbReference type="ARBA" id="ARBA00023277"/>
    </source>
</evidence>
<evidence type="ECO:0000256" key="4">
    <source>
        <dbReference type="RuleBase" id="RU361161"/>
    </source>
</evidence>
<dbReference type="PROSITE" id="PS00775">
    <property type="entry name" value="GLYCOSYL_HYDROL_F3"/>
    <property type="match status" value="1"/>
</dbReference>
<keyword evidence="3" id="KW-0119">Carbohydrate metabolism</keyword>
<dbReference type="Proteomes" id="UP000886749">
    <property type="component" value="Unassembled WGS sequence"/>
</dbReference>
<protein>
    <submittedName>
        <fullName evidence="6">Glycoside hydrolase family 3 C-terminal domain-containing protein</fullName>
    </submittedName>
</protein>
<dbReference type="PRINTS" id="PR00133">
    <property type="entry name" value="GLHYDRLASE3"/>
</dbReference>
<comment type="similarity">
    <text evidence="1 4">Belongs to the glycosyl hydrolase 3 family.</text>
</comment>
<dbReference type="Pfam" id="PF00933">
    <property type="entry name" value="Glyco_hydro_3"/>
    <property type="match status" value="1"/>
</dbReference>
<dbReference type="EMBL" id="DVGY01000185">
    <property type="protein sequence ID" value="HIR41755.1"/>
    <property type="molecule type" value="Genomic_DNA"/>
</dbReference>
<dbReference type="GO" id="GO:0008422">
    <property type="term" value="F:beta-glucosidase activity"/>
    <property type="evidence" value="ECO:0007669"/>
    <property type="project" value="UniProtKB-ARBA"/>
</dbReference>
<dbReference type="AlphaFoldDB" id="A0A9D1AKF0"/>
<sequence>MNPQEILSQMTLTEKADLCSGADFWHIPGVPRLGVQPMLVCDGPHGLRKHIDSAIQAGFYEAVSTTCFPTSACMANSFDVALEEEVGDALGKDCQAEQIGILLGPGANLKRSPLCGRNFEYFSEDPYLSSHMADGYIRGLQQNGVGCCLKHFAANNQEYRRLNVSDQVDQRTLRELYLASFEYPIKHAKPWSIMCSYNRINGTYSSDNRWLLTDLLRKEWGYDGMVMSDWFAVNDRIAGIKAGLNLEMPGTDHDSNRQVELAVLEGKLTMEELDSVVLDTLKILARLPQWPEHATLPFESDHALARKAAAQSAVLLKNQDGVLPLWDNQKVAFIGAFAKTPRYQGGGSSHVNAHHVTNSWEAAQGRFASLTYASGYDLSKDEDDSLIPAAVETAKRADIAVIFAGLPEHYESEGYDRTHLNLPPCQNRLISQVAAVQPNTVVVLMGGSAMILPWRDEVKSILYLCLGGEAAGEAAVDLLTGDVSPSGRLAETFPLRLEDTPSYLDFPGQDDFVHYHENIYIGYRWYLARKIPVQYPFGYGLSYTSFSCANLRLSQSTITQGDTITAQVEVTNTGSVPGAEVVQLYVADHSGKASRPPRELKGFAKVFLQPGETKTVSLTLDWRSFAWYDEQLSDWYAQGSFEVQICADCERVLLSAPVEASSKIQRPLVVTRNSTLDELLPHPVAGPAVRQLFARAGITDEKLTHPDGHTLPLDYPIRNLRYEAQLSIGELEDWIQKLNLAIREAEPCCE</sequence>
<proteinExistence type="inferred from homology"/>
<dbReference type="InterPro" id="IPR013783">
    <property type="entry name" value="Ig-like_fold"/>
</dbReference>
<organism evidence="6 7">
    <name type="scientific">Candidatus Egerieicola pullicola</name>
    <dbReference type="NCBI Taxonomy" id="2840775"/>
    <lineage>
        <taxon>Bacteria</taxon>
        <taxon>Bacillati</taxon>
        <taxon>Bacillota</taxon>
        <taxon>Clostridia</taxon>
        <taxon>Eubacteriales</taxon>
        <taxon>Oscillospiraceae</taxon>
        <taxon>Oscillospiraceae incertae sedis</taxon>
        <taxon>Candidatus Egerieicola</taxon>
    </lineage>
</organism>
<dbReference type="InterPro" id="IPR036962">
    <property type="entry name" value="Glyco_hydro_3_N_sf"/>
</dbReference>
<dbReference type="InterPro" id="IPR019800">
    <property type="entry name" value="Glyco_hydro_3_AS"/>
</dbReference>